<dbReference type="EMBL" id="JAERWK010000010">
    <property type="protein sequence ID" value="MBM9467455.1"/>
    <property type="molecule type" value="Genomic_DNA"/>
</dbReference>
<gene>
    <name evidence="2" type="ORF">JL106_09220</name>
</gene>
<dbReference type="CDD" id="cd11614">
    <property type="entry name" value="SAF_CpaB_FlgA_like"/>
    <property type="match status" value="1"/>
</dbReference>
<dbReference type="RefSeq" id="WP_205260385.1">
    <property type="nucleotide sequence ID" value="NZ_JAERWK010000010.1"/>
</dbReference>
<keyword evidence="3" id="KW-1185">Reference proteome</keyword>
<comment type="caution">
    <text evidence="2">The sequence shown here is derived from an EMBL/GenBank/DDBJ whole genome shotgun (WGS) entry which is preliminary data.</text>
</comment>
<reference evidence="2" key="1">
    <citation type="submission" date="2021-01" db="EMBL/GenBank/DDBJ databases">
        <title>YIM 132084 draft genome.</title>
        <authorList>
            <person name="An D."/>
        </authorList>
    </citation>
    <scope>NUCLEOTIDE SEQUENCE</scope>
    <source>
        <strain evidence="2">YIM 132084</strain>
    </source>
</reference>
<evidence type="ECO:0000259" key="1">
    <source>
        <dbReference type="SMART" id="SM00858"/>
    </source>
</evidence>
<evidence type="ECO:0000313" key="3">
    <source>
        <dbReference type="Proteomes" id="UP000663792"/>
    </source>
</evidence>
<sequence>MRRSGDRGGDVEDRLTAGRRDRLLAWWIDRRPLGRQLRTLRRLIAVALVLAAGAVALAPPEEAEAGVPVTIAARDLPLGAVLQPGDLRAAVSRDPPDGALDPALALDGRTLAASIRRGEVLTDVRLTGAAPDPGPGRAVVPVAPADPAVLSVLQPGSRVAVLRLAADPTGGPAGAPEALTDDALVLRLDAAAPSDGRAARADPAATVLLALPESVADAVVAATLTGTLALRLVG</sequence>
<evidence type="ECO:0000313" key="2">
    <source>
        <dbReference type="EMBL" id="MBM9467455.1"/>
    </source>
</evidence>
<protein>
    <recommendedName>
        <fullName evidence="1">SAF domain-containing protein</fullName>
    </recommendedName>
</protein>
<dbReference type="InterPro" id="IPR013974">
    <property type="entry name" value="SAF"/>
</dbReference>
<dbReference type="Pfam" id="PF08666">
    <property type="entry name" value="SAF"/>
    <property type="match status" value="1"/>
</dbReference>
<dbReference type="AlphaFoldDB" id="A0A939BYU4"/>
<feature type="domain" description="SAF" evidence="1">
    <location>
        <begin position="67"/>
        <end position="127"/>
    </location>
</feature>
<dbReference type="Proteomes" id="UP000663792">
    <property type="component" value="Unassembled WGS sequence"/>
</dbReference>
<accession>A0A939BYU4</accession>
<dbReference type="SMART" id="SM00858">
    <property type="entry name" value="SAF"/>
    <property type="match status" value="1"/>
</dbReference>
<organism evidence="2 3">
    <name type="scientific">Nakamurella leprariae</name>
    <dbReference type="NCBI Taxonomy" id="2803911"/>
    <lineage>
        <taxon>Bacteria</taxon>
        <taxon>Bacillati</taxon>
        <taxon>Actinomycetota</taxon>
        <taxon>Actinomycetes</taxon>
        <taxon>Nakamurellales</taxon>
        <taxon>Nakamurellaceae</taxon>
        <taxon>Nakamurella</taxon>
    </lineage>
</organism>
<name>A0A939BYU4_9ACTN</name>
<proteinExistence type="predicted"/>